<feature type="compositionally biased region" description="Basic and acidic residues" evidence="2">
    <location>
        <begin position="419"/>
        <end position="428"/>
    </location>
</feature>
<evidence type="ECO:0000256" key="1">
    <source>
        <dbReference type="ARBA" id="ARBA00011353"/>
    </source>
</evidence>
<feature type="region of interest" description="Disordered" evidence="2">
    <location>
        <begin position="271"/>
        <end position="562"/>
    </location>
</feature>
<dbReference type="Gene3D" id="2.40.50.40">
    <property type="match status" value="1"/>
</dbReference>
<feature type="compositionally biased region" description="Basic residues" evidence="2">
    <location>
        <begin position="731"/>
        <end position="745"/>
    </location>
</feature>
<feature type="compositionally biased region" description="Basic and acidic residues" evidence="2">
    <location>
        <begin position="320"/>
        <end position="339"/>
    </location>
</feature>
<feature type="compositionally biased region" description="Polar residues" evidence="2">
    <location>
        <begin position="33"/>
        <end position="49"/>
    </location>
</feature>
<dbReference type="SMART" id="SM00298">
    <property type="entry name" value="CHROMO"/>
    <property type="match status" value="1"/>
</dbReference>
<feature type="compositionally biased region" description="Low complexity" evidence="2">
    <location>
        <begin position="122"/>
        <end position="142"/>
    </location>
</feature>
<dbReference type="InterPro" id="IPR016197">
    <property type="entry name" value="Chromo-like_dom_sf"/>
</dbReference>
<dbReference type="GO" id="GO:0006338">
    <property type="term" value="P:chromatin remodeling"/>
    <property type="evidence" value="ECO:0007669"/>
    <property type="project" value="UniProtKB-ARBA"/>
</dbReference>
<comment type="caution">
    <text evidence="4">The sequence shown here is derived from an EMBL/GenBank/DDBJ whole genome shotgun (WGS) entry which is preliminary data.</text>
</comment>
<feature type="region of interest" description="Disordered" evidence="2">
    <location>
        <begin position="122"/>
        <end position="256"/>
    </location>
</feature>
<name>A0AAD5RRU3_9PEZI</name>
<reference evidence="4" key="1">
    <citation type="submission" date="2022-07" db="EMBL/GenBank/DDBJ databases">
        <title>Draft genome sequence of Zalerion maritima ATCC 34329, a (micro)plastics degrading marine fungus.</title>
        <authorList>
            <person name="Paco A."/>
            <person name="Goncalves M.F.M."/>
            <person name="Rocha-Santos T.A.P."/>
            <person name="Alves A."/>
        </authorList>
    </citation>
    <scope>NUCLEOTIDE SEQUENCE</scope>
    <source>
        <strain evidence="4">ATCC 34329</strain>
    </source>
</reference>
<dbReference type="Proteomes" id="UP001201980">
    <property type="component" value="Unassembled WGS sequence"/>
</dbReference>
<feature type="compositionally biased region" description="Basic and acidic residues" evidence="2">
    <location>
        <begin position="480"/>
        <end position="492"/>
    </location>
</feature>
<keyword evidence="5" id="KW-1185">Reference proteome</keyword>
<feature type="region of interest" description="Disordered" evidence="2">
    <location>
        <begin position="1"/>
        <end position="107"/>
    </location>
</feature>
<dbReference type="EMBL" id="JAKWBI020000280">
    <property type="protein sequence ID" value="KAJ2897348.1"/>
    <property type="molecule type" value="Genomic_DNA"/>
</dbReference>
<sequence>MPNFVAINAPNGGQQRRGETHAANSKLQEEGTESSFETNAKSETNNNNHDISRSRPRISGLASPRKPLPSAPMRRVSTPSKVLARPPQAFGQYPFPPSSSNDTNISTSTPVAILLPAATPVPAVSMSSSPSSPTASGLAPSPSFCPNPSVANHSSSKSKYCDAPSAKKLRPIPKPYTKYKTFPTTGRGSTRSTPSRRSSPAVSEPVEHAETSRSTSPHQPNTAPAARKTSNPIIFKPDPYDLGEEVSDEDRDEHEHRAIEEAIIAEINALGQPSSAHQPRLASPFTQEPSIDEPLRDGDNARPSLSLVPVADMDLPTEPKFVHGVESDPVKLSDQKDSLELEAGTQRSLEGGNVHGEERHELQYAGTQQATSRQDLEPRFEPRSRSQSPVPQLELSGKDIIPESDKDDIGAGIGPEGEAEAKEQESDIRPGTALPDVPLDEEHGDKDSDEQVDDVKKKAEPEPESLSDEPNNNNDELEDKMDLDKPEGETGERSFAPIVYNGIRNDADDGGDDAKDKAEEDEEEIRRPLRPRNPSRKSSGSQKSRIKSKPAIQTIISAHRDPQQRDSFVYKVRYGPTPKHPKGHVKNVLEEELLEQNEEEVYRYWDQTGERWERPDGSWEAFRIIGWRLEAKNRSKVLVHWAGFRPVGEGATWEPEKHMSHNPDIAEMIREYKAQNPPSGLAAKGKKKTNKGGPQTKKVVEQERKTATGGFKRKVEEDLEQQEGAEESKMKGTRRSKRTRRGQKS</sequence>
<dbReference type="SUPFAM" id="SSF54160">
    <property type="entry name" value="Chromo domain-like"/>
    <property type="match status" value="1"/>
</dbReference>
<feature type="domain" description="Chromo" evidence="3">
    <location>
        <begin position="619"/>
        <end position="676"/>
    </location>
</feature>
<feature type="region of interest" description="Disordered" evidence="2">
    <location>
        <begin position="674"/>
        <end position="745"/>
    </location>
</feature>
<gene>
    <name evidence="4" type="ORF">MKZ38_004771</name>
</gene>
<evidence type="ECO:0000313" key="5">
    <source>
        <dbReference type="Proteomes" id="UP001201980"/>
    </source>
</evidence>
<evidence type="ECO:0000259" key="3">
    <source>
        <dbReference type="PROSITE" id="PS50013"/>
    </source>
</evidence>
<feature type="compositionally biased region" description="Polar residues" evidence="2">
    <location>
        <begin position="144"/>
        <end position="158"/>
    </location>
</feature>
<feature type="compositionally biased region" description="Low complexity" evidence="2">
    <location>
        <begin position="98"/>
        <end position="107"/>
    </location>
</feature>
<evidence type="ECO:0000256" key="2">
    <source>
        <dbReference type="SAM" id="MobiDB-lite"/>
    </source>
</evidence>
<accession>A0AAD5RRU3</accession>
<feature type="compositionally biased region" description="Polar residues" evidence="2">
    <location>
        <begin position="212"/>
        <end position="232"/>
    </location>
</feature>
<dbReference type="AlphaFoldDB" id="A0AAD5RRU3"/>
<organism evidence="4 5">
    <name type="scientific">Zalerion maritima</name>
    <dbReference type="NCBI Taxonomy" id="339359"/>
    <lineage>
        <taxon>Eukaryota</taxon>
        <taxon>Fungi</taxon>
        <taxon>Dikarya</taxon>
        <taxon>Ascomycota</taxon>
        <taxon>Pezizomycotina</taxon>
        <taxon>Sordariomycetes</taxon>
        <taxon>Lulworthiomycetidae</taxon>
        <taxon>Lulworthiales</taxon>
        <taxon>Lulworthiaceae</taxon>
        <taxon>Zalerion</taxon>
    </lineage>
</organism>
<dbReference type="InterPro" id="IPR000953">
    <property type="entry name" value="Chromo/chromo_shadow_dom"/>
</dbReference>
<feature type="compositionally biased region" description="Basic and acidic residues" evidence="2">
    <location>
        <begin position="396"/>
        <end position="409"/>
    </location>
</feature>
<dbReference type="PROSITE" id="PS50013">
    <property type="entry name" value="CHROMO_2"/>
    <property type="match status" value="1"/>
</dbReference>
<protein>
    <recommendedName>
        <fullName evidence="3">Chromo domain-containing protein</fullName>
    </recommendedName>
</protein>
<feature type="compositionally biased region" description="Low complexity" evidence="2">
    <location>
        <begin position="175"/>
        <end position="200"/>
    </location>
</feature>
<comment type="subunit">
    <text evidence="1">Component of the NuA4 histone acetyltransferase complex.</text>
</comment>
<feature type="compositionally biased region" description="Acidic residues" evidence="2">
    <location>
        <begin position="241"/>
        <end position="252"/>
    </location>
</feature>
<dbReference type="CDD" id="cd00024">
    <property type="entry name" value="CD_CSD"/>
    <property type="match status" value="1"/>
</dbReference>
<proteinExistence type="predicted"/>
<feature type="compositionally biased region" description="Basic and acidic residues" evidence="2">
    <location>
        <begin position="374"/>
        <end position="384"/>
    </location>
</feature>
<evidence type="ECO:0000313" key="4">
    <source>
        <dbReference type="EMBL" id="KAJ2897348.1"/>
    </source>
</evidence>